<name>A0A3L6ZUP3_9MICO</name>
<sequence length="240" mass="25178">MDPTVDTFNQILRFVDLAGVLANAILGGIAARSARLDIVGFVILAVLSGLGGGIIRDTLLQQGPPVALTDPAYLALAITGAVIAFFVPFRGRWSQRSLVLIDALAIGSWAAVGAQKALDADLGWLTAVAMGIVTAVGGGAVRDVMLLRIPRIFGGNTLYATSALVSSVEMVVLSKLGMPTLGSAVAMGSGALLSLLARRYGWTLPTEVRIPRPRLLADIRRKARRRRRQDAAESGEAPPA</sequence>
<protein>
    <submittedName>
        <fullName evidence="9">Trimeric intracellular cation channel family protein</fullName>
    </submittedName>
</protein>
<evidence type="ECO:0000256" key="2">
    <source>
        <dbReference type="ARBA" id="ARBA00008193"/>
    </source>
</evidence>
<dbReference type="RefSeq" id="WP_121672723.1">
    <property type="nucleotide sequence ID" value="NZ_BMXM01000001.1"/>
</dbReference>
<dbReference type="PANTHER" id="PTHR30506:SF3">
    <property type="entry name" value="UPF0126 INNER MEMBRANE PROTEIN YADS-RELATED"/>
    <property type="match status" value="1"/>
</dbReference>
<dbReference type="EMBL" id="RCUV01000007">
    <property type="protein sequence ID" value="RLP71703.1"/>
    <property type="molecule type" value="Genomic_DNA"/>
</dbReference>
<dbReference type="PANTHER" id="PTHR30506">
    <property type="entry name" value="INNER MEMBRANE PROTEIN"/>
    <property type="match status" value="1"/>
</dbReference>
<dbReference type="Pfam" id="PF03458">
    <property type="entry name" value="Gly_transporter"/>
    <property type="match status" value="2"/>
</dbReference>
<keyword evidence="3" id="KW-1003">Cell membrane</keyword>
<dbReference type="AlphaFoldDB" id="A0A3L6ZUP3"/>
<evidence type="ECO:0000256" key="3">
    <source>
        <dbReference type="ARBA" id="ARBA00022475"/>
    </source>
</evidence>
<keyword evidence="5 7" id="KW-1133">Transmembrane helix</keyword>
<feature type="transmembrane region" description="Helical" evidence="7">
    <location>
        <begin position="38"/>
        <end position="55"/>
    </location>
</feature>
<accession>A0A3L6ZUP3</accession>
<dbReference type="InterPro" id="IPR005115">
    <property type="entry name" value="Gly_transporter"/>
</dbReference>
<keyword evidence="4 7" id="KW-0812">Transmembrane</keyword>
<feature type="transmembrane region" description="Helical" evidence="7">
    <location>
        <begin position="67"/>
        <end position="87"/>
    </location>
</feature>
<evidence type="ECO:0000256" key="1">
    <source>
        <dbReference type="ARBA" id="ARBA00004651"/>
    </source>
</evidence>
<evidence type="ECO:0000256" key="5">
    <source>
        <dbReference type="ARBA" id="ARBA00022989"/>
    </source>
</evidence>
<feature type="transmembrane region" description="Helical" evidence="7">
    <location>
        <begin position="99"/>
        <end position="118"/>
    </location>
</feature>
<feature type="transmembrane region" description="Helical" evidence="7">
    <location>
        <begin position="178"/>
        <end position="197"/>
    </location>
</feature>
<dbReference type="GO" id="GO:0005886">
    <property type="term" value="C:plasma membrane"/>
    <property type="evidence" value="ECO:0007669"/>
    <property type="project" value="UniProtKB-SubCell"/>
</dbReference>
<evidence type="ECO:0000256" key="7">
    <source>
        <dbReference type="SAM" id="Phobius"/>
    </source>
</evidence>
<keyword evidence="10" id="KW-1185">Reference proteome</keyword>
<feature type="transmembrane region" description="Helical" evidence="7">
    <location>
        <begin position="153"/>
        <end position="172"/>
    </location>
</feature>
<evidence type="ECO:0000259" key="8">
    <source>
        <dbReference type="Pfam" id="PF03458"/>
    </source>
</evidence>
<comment type="similarity">
    <text evidence="2">Belongs to the UPF0126 family.</text>
</comment>
<keyword evidence="6 7" id="KW-0472">Membrane</keyword>
<proteinExistence type="inferred from homology"/>
<evidence type="ECO:0000256" key="4">
    <source>
        <dbReference type="ARBA" id="ARBA00022692"/>
    </source>
</evidence>
<dbReference type="OrthoDB" id="9791874at2"/>
<organism evidence="9 10">
    <name type="scientific">Mycetocola manganoxydans</name>
    <dbReference type="NCBI Taxonomy" id="699879"/>
    <lineage>
        <taxon>Bacteria</taxon>
        <taxon>Bacillati</taxon>
        <taxon>Actinomycetota</taxon>
        <taxon>Actinomycetes</taxon>
        <taxon>Micrococcales</taxon>
        <taxon>Microbacteriaceae</taxon>
        <taxon>Mycetocola</taxon>
    </lineage>
</organism>
<gene>
    <name evidence="9" type="ORF">D9V29_07565</name>
</gene>
<feature type="transmembrane region" description="Helical" evidence="7">
    <location>
        <begin position="12"/>
        <end position="31"/>
    </location>
</feature>
<feature type="transmembrane region" description="Helical" evidence="7">
    <location>
        <begin position="124"/>
        <end position="141"/>
    </location>
</feature>
<comment type="subcellular location">
    <subcellularLocation>
        <location evidence="1">Cell membrane</location>
        <topology evidence="1">Multi-pass membrane protein</topology>
    </subcellularLocation>
</comment>
<evidence type="ECO:0000313" key="9">
    <source>
        <dbReference type="EMBL" id="RLP71703.1"/>
    </source>
</evidence>
<feature type="domain" description="Glycine transporter" evidence="8">
    <location>
        <begin position="100"/>
        <end position="174"/>
    </location>
</feature>
<comment type="caution">
    <text evidence="9">The sequence shown here is derived from an EMBL/GenBank/DDBJ whole genome shotgun (WGS) entry which is preliminary data.</text>
</comment>
<evidence type="ECO:0000313" key="10">
    <source>
        <dbReference type="Proteomes" id="UP000270299"/>
    </source>
</evidence>
<evidence type="ECO:0000256" key="6">
    <source>
        <dbReference type="ARBA" id="ARBA00023136"/>
    </source>
</evidence>
<dbReference type="Proteomes" id="UP000270299">
    <property type="component" value="Unassembled WGS sequence"/>
</dbReference>
<feature type="domain" description="Glycine transporter" evidence="8">
    <location>
        <begin position="14"/>
        <end position="87"/>
    </location>
</feature>
<reference evidence="9 10" key="1">
    <citation type="submission" date="2018-10" db="EMBL/GenBank/DDBJ databases">
        <authorList>
            <person name="Li J."/>
        </authorList>
    </citation>
    <scope>NUCLEOTIDE SEQUENCE [LARGE SCALE GENOMIC DNA]</scope>
    <source>
        <strain evidence="9 10">CCTCC AB209002</strain>
    </source>
</reference>